<reference evidence="2" key="1">
    <citation type="journal article" date="2019" name="Int. J. Syst. Evol. Microbiol.">
        <title>The Global Catalogue of Microorganisms (GCM) 10K type strain sequencing project: providing services to taxonomists for standard genome sequencing and annotation.</title>
        <authorList>
            <consortium name="The Broad Institute Genomics Platform"/>
            <consortium name="The Broad Institute Genome Sequencing Center for Infectious Disease"/>
            <person name="Wu L."/>
            <person name="Ma J."/>
        </authorList>
    </citation>
    <scope>NUCLEOTIDE SEQUENCE [LARGE SCALE GENOMIC DNA]</scope>
    <source>
        <strain evidence="2">CGMCC 4.7289</strain>
    </source>
</reference>
<evidence type="ECO:0000313" key="2">
    <source>
        <dbReference type="Proteomes" id="UP001595816"/>
    </source>
</evidence>
<dbReference type="RefSeq" id="WP_253763966.1">
    <property type="nucleotide sequence ID" value="NZ_JAMZDZ010000001.1"/>
</dbReference>
<keyword evidence="2" id="KW-1185">Reference proteome</keyword>
<accession>A0ABV8LL41</accession>
<gene>
    <name evidence="1" type="ORF">ACFOZ4_13895</name>
</gene>
<evidence type="ECO:0000313" key="1">
    <source>
        <dbReference type="EMBL" id="MFC4131696.1"/>
    </source>
</evidence>
<comment type="caution">
    <text evidence="1">The sequence shown here is derived from an EMBL/GenBank/DDBJ whole genome shotgun (WGS) entry which is preliminary data.</text>
</comment>
<organism evidence="1 2">
    <name type="scientific">Hamadaea flava</name>
    <dbReference type="NCBI Taxonomy" id="1742688"/>
    <lineage>
        <taxon>Bacteria</taxon>
        <taxon>Bacillati</taxon>
        <taxon>Actinomycetota</taxon>
        <taxon>Actinomycetes</taxon>
        <taxon>Micromonosporales</taxon>
        <taxon>Micromonosporaceae</taxon>
        <taxon>Hamadaea</taxon>
    </lineage>
</organism>
<dbReference type="EMBL" id="JBHSAY010000006">
    <property type="protein sequence ID" value="MFC4131696.1"/>
    <property type="molecule type" value="Genomic_DNA"/>
</dbReference>
<name>A0ABV8LL41_9ACTN</name>
<dbReference type="Proteomes" id="UP001595816">
    <property type="component" value="Unassembled WGS sequence"/>
</dbReference>
<sequence length="100" mass="10420">MADALALNEADRAGLIERARAGRAESTAGWLRVGQLPRGLGDFVGRADELSLLTAAADKASAGDPTPVFVVHGAGGWVRPRWLSERPSSCAIDFPTGSCT</sequence>
<protein>
    <submittedName>
        <fullName evidence="1">Uncharacterized protein</fullName>
    </submittedName>
</protein>
<proteinExistence type="predicted"/>